<dbReference type="SUPFAM" id="SSF81995">
    <property type="entry name" value="beta-sandwich domain of Sec23/24"/>
    <property type="match status" value="1"/>
</dbReference>
<dbReference type="EMBL" id="CP001802">
    <property type="protein sequence ID" value="ACY22944.1"/>
    <property type="molecule type" value="Genomic_DNA"/>
</dbReference>
<feature type="transmembrane region" description="Helical" evidence="2">
    <location>
        <begin position="98"/>
        <end position="121"/>
    </location>
</feature>
<feature type="transmembrane region" description="Helical" evidence="2">
    <location>
        <begin position="165"/>
        <end position="184"/>
    </location>
</feature>
<feature type="compositionally biased region" description="Low complexity" evidence="1">
    <location>
        <begin position="311"/>
        <end position="327"/>
    </location>
</feature>
<dbReference type="RefSeq" id="WP_012835448.1">
    <property type="nucleotide sequence ID" value="NC_013441.1"/>
</dbReference>
<feature type="transmembrane region" description="Helical" evidence="2">
    <location>
        <begin position="232"/>
        <end position="257"/>
    </location>
</feature>
<organism evidence="3 4">
    <name type="scientific">Gordonia bronchialis (strain ATCC 25592 / DSM 43247 / BCRC 13721 / JCM 3198 / KCTC 3076 / NBRC 16047 / NCTC 10667)</name>
    <name type="common">Rhodococcus bronchialis</name>
    <dbReference type="NCBI Taxonomy" id="526226"/>
    <lineage>
        <taxon>Bacteria</taxon>
        <taxon>Bacillati</taxon>
        <taxon>Actinomycetota</taxon>
        <taxon>Actinomycetes</taxon>
        <taxon>Mycobacteriales</taxon>
        <taxon>Gordoniaceae</taxon>
        <taxon>Gordonia</taxon>
    </lineage>
</organism>
<feature type="compositionally biased region" description="Low complexity" evidence="1">
    <location>
        <begin position="29"/>
        <end position="73"/>
    </location>
</feature>
<proteinExistence type="predicted"/>
<evidence type="ECO:0000313" key="4">
    <source>
        <dbReference type="Proteomes" id="UP000001219"/>
    </source>
</evidence>
<evidence type="ECO:0000313" key="3">
    <source>
        <dbReference type="EMBL" id="ACY22944.1"/>
    </source>
</evidence>
<evidence type="ECO:0000256" key="2">
    <source>
        <dbReference type="SAM" id="Phobius"/>
    </source>
</evidence>
<dbReference type="Proteomes" id="UP000001219">
    <property type="component" value="Chromosome"/>
</dbReference>
<feature type="compositionally biased region" description="Low complexity" evidence="1">
    <location>
        <begin position="1"/>
        <end position="14"/>
    </location>
</feature>
<dbReference type="HOGENOM" id="CLU_833577_0_0_11"/>
<feature type="transmembrane region" description="Helical" evidence="2">
    <location>
        <begin position="191"/>
        <end position="212"/>
    </location>
</feature>
<feature type="region of interest" description="Disordered" evidence="1">
    <location>
        <begin position="268"/>
        <end position="333"/>
    </location>
</feature>
<dbReference type="eggNOG" id="ENOG50331WH">
    <property type="taxonomic scope" value="Bacteria"/>
</dbReference>
<reference evidence="4" key="1">
    <citation type="submission" date="2009-10" db="EMBL/GenBank/DDBJ databases">
        <title>The complete chromosome of Gordonia bronchialis DSM 43247.</title>
        <authorList>
            <consortium name="US DOE Joint Genome Institute (JGI-PGF)"/>
            <person name="Lucas S."/>
            <person name="Copeland A."/>
            <person name="Lapidus A."/>
            <person name="Glavina del Rio T."/>
            <person name="Dalin E."/>
            <person name="Tice H."/>
            <person name="Bruce D."/>
            <person name="Goodwin L."/>
            <person name="Pitluck S."/>
            <person name="Kyrpides N."/>
            <person name="Mavromatis K."/>
            <person name="Ivanova N."/>
            <person name="Ovchinnikova G."/>
            <person name="Saunders E."/>
            <person name="Brettin T."/>
            <person name="Detter J.C."/>
            <person name="Han C."/>
            <person name="Larimer F."/>
            <person name="Land M."/>
            <person name="Hauser L."/>
            <person name="Markowitz V."/>
            <person name="Cheng J.-F."/>
            <person name="Hugenholtz P."/>
            <person name="Woyke T."/>
            <person name="Wu D."/>
            <person name="Jando M."/>
            <person name="Schneider S."/>
            <person name="Goeker M."/>
            <person name="Klenk H.-P."/>
            <person name="Eisen J.A."/>
        </authorList>
    </citation>
    <scope>NUCLEOTIDE SEQUENCE [LARGE SCALE GENOMIC DNA]</scope>
    <source>
        <strain evidence="4">ATCC 25592 / DSM 43247 / BCRC 13721 / JCM 3198 / KCTC 3076 / NBRC 16047 / NCTC 10667</strain>
    </source>
</reference>
<keyword evidence="2" id="KW-1133">Transmembrane helix</keyword>
<keyword evidence="2" id="KW-0472">Membrane</keyword>
<name>D0L314_GORB4</name>
<protein>
    <submittedName>
        <fullName evidence="3">Uncharacterized protein</fullName>
    </submittedName>
</protein>
<gene>
    <name evidence="3" type="ordered locus">Gbro_3763</name>
</gene>
<accession>D0L314</accession>
<feature type="compositionally biased region" description="Gly residues" evidence="1">
    <location>
        <begin position="268"/>
        <end position="282"/>
    </location>
</feature>
<dbReference type="AlphaFoldDB" id="D0L314"/>
<evidence type="ECO:0000256" key="1">
    <source>
        <dbReference type="SAM" id="MobiDB-lite"/>
    </source>
</evidence>
<sequence>MTYQQPPGDWNNPQGGQGQGFPPPPPGQQGPQGQQAPQGQSAHYGQPGQFGQPRQYGQPGQFGQQPAQGEYPASPAPAKPRPAILDRFLSGPSDASKFTIIGAVLAFLGLLLIVFSFLSWVSEDGDGGGSISGFGSVSLDAGGGIDKSQVDEIEKELEKETSAPGVWTLIFGVLLIGASIPLIVRKFVQWGVLASVLIGLAVLITASVFFASPVASVVDADGIDESESSAGYGLWIVFIAALLAFFVAVGALVLLFLPQKPAPAAGGWGQSGFGGQPGGQAQGGYTPPAQQSGWDTQQQPGGGYPNDATRQFNQPPQNSQGQQGWQNPGPPQQ</sequence>
<dbReference type="KEGG" id="gbr:Gbro_3763"/>
<dbReference type="STRING" id="526226.Gbro_3763"/>
<reference evidence="3 4" key="2">
    <citation type="journal article" date="2010" name="Stand. Genomic Sci.">
        <title>Complete genome sequence of Gordonia bronchialis type strain (3410).</title>
        <authorList>
            <person name="Ivanova N."/>
            <person name="Sikorski J."/>
            <person name="Jando M."/>
            <person name="Lapidus A."/>
            <person name="Nolan M."/>
            <person name="Lucas S."/>
            <person name="Del Rio T.G."/>
            <person name="Tice H."/>
            <person name="Copeland A."/>
            <person name="Cheng J.F."/>
            <person name="Chen F."/>
            <person name="Bruce D."/>
            <person name="Goodwin L."/>
            <person name="Pitluck S."/>
            <person name="Mavromatis K."/>
            <person name="Ovchinnikova G."/>
            <person name="Pati A."/>
            <person name="Chen A."/>
            <person name="Palaniappan K."/>
            <person name="Land M."/>
            <person name="Hauser L."/>
            <person name="Chang Y.J."/>
            <person name="Jeffries C.D."/>
            <person name="Chain P."/>
            <person name="Saunders E."/>
            <person name="Han C."/>
            <person name="Detter J.C."/>
            <person name="Brettin T."/>
            <person name="Rohde M."/>
            <person name="Goker M."/>
            <person name="Bristow J."/>
            <person name="Eisen J.A."/>
            <person name="Markowitz V."/>
            <person name="Hugenholtz P."/>
            <person name="Klenk H.P."/>
            <person name="Kyrpides N.C."/>
        </authorList>
    </citation>
    <scope>NUCLEOTIDE SEQUENCE [LARGE SCALE GENOMIC DNA]</scope>
    <source>
        <strain evidence="4">ATCC 25592 / DSM 43247 / BCRC 13721 / JCM 3198 / KCTC 3076 / NBRC 16047 / NCTC 10667</strain>
    </source>
</reference>
<keyword evidence="4" id="KW-1185">Reference proteome</keyword>
<feature type="region of interest" description="Disordered" evidence="1">
    <location>
        <begin position="1"/>
        <end position="85"/>
    </location>
</feature>
<keyword evidence="2" id="KW-0812">Transmembrane</keyword>